<gene>
    <name evidence="1" type="ORF">GCM10009765_72040</name>
</gene>
<sequence>MAARDQRISPAPTMRDAVRLWGFCDRSGGDDAHWRWLGARTSTGYGITQIGGINTSAHRAIFRAFVGELSNDDDVDHRFNCGPIGCVNPRHLRPLSRRENVMRGNGACAIRGRSATCPSGHFYDGEMAVGTDGIWRRRCVRCVEDRRSRRHGPRPEFAAGLIGDLHELTGGRARRV</sequence>
<dbReference type="SUPFAM" id="SSF54060">
    <property type="entry name" value="His-Me finger endonucleases"/>
    <property type="match status" value="1"/>
</dbReference>
<dbReference type="InterPro" id="IPR044925">
    <property type="entry name" value="His-Me_finger_sf"/>
</dbReference>
<protein>
    <recommendedName>
        <fullName evidence="3">HNH nuclease domain-containing protein</fullName>
    </recommendedName>
</protein>
<accession>A0ABN2IVC6</accession>
<evidence type="ECO:0000313" key="2">
    <source>
        <dbReference type="Proteomes" id="UP001500618"/>
    </source>
</evidence>
<organism evidence="1 2">
    <name type="scientific">Fodinicola feengrottensis</name>
    <dbReference type="NCBI Taxonomy" id="435914"/>
    <lineage>
        <taxon>Bacteria</taxon>
        <taxon>Bacillati</taxon>
        <taxon>Actinomycetota</taxon>
        <taxon>Actinomycetes</taxon>
        <taxon>Mycobacteriales</taxon>
        <taxon>Fodinicola</taxon>
    </lineage>
</organism>
<dbReference type="Proteomes" id="UP001500618">
    <property type="component" value="Unassembled WGS sequence"/>
</dbReference>
<keyword evidence="2" id="KW-1185">Reference proteome</keyword>
<name>A0ABN2IVC6_9ACTN</name>
<evidence type="ECO:0000313" key="1">
    <source>
        <dbReference type="EMBL" id="GAA1712553.1"/>
    </source>
</evidence>
<dbReference type="RefSeq" id="WP_279579327.1">
    <property type="nucleotide sequence ID" value="NZ_BAAANY010000038.1"/>
</dbReference>
<reference evidence="1 2" key="1">
    <citation type="journal article" date="2019" name="Int. J. Syst. Evol. Microbiol.">
        <title>The Global Catalogue of Microorganisms (GCM) 10K type strain sequencing project: providing services to taxonomists for standard genome sequencing and annotation.</title>
        <authorList>
            <consortium name="The Broad Institute Genomics Platform"/>
            <consortium name="The Broad Institute Genome Sequencing Center for Infectious Disease"/>
            <person name="Wu L."/>
            <person name="Ma J."/>
        </authorList>
    </citation>
    <scope>NUCLEOTIDE SEQUENCE [LARGE SCALE GENOMIC DNA]</scope>
    <source>
        <strain evidence="1 2">JCM 14718</strain>
    </source>
</reference>
<evidence type="ECO:0008006" key="3">
    <source>
        <dbReference type="Google" id="ProtNLM"/>
    </source>
</evidence>
<dbReference type="EMBL" id="BAAANY010000038">
    <property type="protein sequence ID" value="GAA1712553.1"/>
    <property type="molecule type" value="Genomic_DNA"/>
</dbReference>
<proteinExistence type="predicted"/>
<comment type="caution">
    <text evidence="1">The sequence shown here is derived from an EMBL/GenBank/DDBJ whole genome shotgun (WGS) entry which is preliminary data.</text>
</comment>